<evidence type="ECO:0000256" key="5">
    <source>
        <dbReference type="ARBA" id="ARBA00037974"/>
    </source>
</evidence>
<gene>
    <name evidence="7" type="ORF">WMQ36_11325</name>
</gene>
<dbReference type="SUPFAM" id="SSF53383">
    <property type="entry name" value="PLP-dependent transferases"/>
    <property type="match status" value="1"/>
</dbReference>
<proteinExistence type="inferred from homology"/>
<dbReference type="InterPro" id="IPR015424">
    <property type="entry name" value="PyrdxlP-dep_Trfase"/>
</dbReference>
<evidence type="ECO:0000256" key="4">
    <source>
        <dbReference type="ARBA" id="ARBA00023239"/>
    </source>
</evidence>
<comment type="similarity">
    <text evidence="5">Belongs to the class-II pyridoxal-phosphate-dependent aminotransferase family. MalY/PatB cystathionine beta-lyase subfamily.</text>
</comment>
<dbReference type="Pfam" id="PF00155">
    <property type="entry name" value="Aminotran_1_2"/>
    <property type="match status" value="1"/>
</dbReference>
<organism evidence="7 8">
    <name type="scientific">Enterocloster hominis</name>
    <name type="common">ex Hitch et al. 2024</name>
    <dbReference type="NCBI Taxonomy" id="1917870"/>
    <lineage>
        <taxon>Bacteria</taxon>
        <taxon>Bacillati</taxon>
        <taxon>Bacillota</taxon>
        <taxon>Clostridia</taxon>
        <taxon>Lachnospirales</taxon>
        <taxon>Lachnospiraceae</taxon>
        <taxon>Enterocloster</taxon>
    </lineage>
</organism>
<keyword evidence="4 7" id="KW-0456">Lyase</keyword>
<accession>A0ABV1D594</accession>
<dbReference type="Gene3D" id="3.90.1150.10">
    <property type="entry name" value="Aspartate Aminotransferase, domain 1"/>
    <property type="match status" value="1"/>
</dbReference>
<dbReference type="PANTHER" id="PTHR43525:SF1">
    <property type="entry name" value="PROTEIN MALY"/>
    <property type="match status" value="1"/>
</dbReference>
<dbReference type="InterPro" id="IPR004839">
    <property type="entry name" value="Aminotransferase_I/II_large"/>
</dbReference>
<dbReference type="GO" id="GO:0047804">
    <property type="term" value="F:cysteine-S-conjugate beta-lyase activity"/>
    <property type="evidence" value="ECO:0007669"/>
    <property type="project" value="UniProtKB-EC"/>
</dbReference>
<dbReference type="InterPro" id="IPR015422">
    <property type="entry name" value="PyrdxlP-dep_Trfase_small"/>
</dbReference>
<dbReference type="EC" id="4.4.1.13" evidence="2"/>
<dbReference type="Gene3D" id="3.40.640.10">
    <property type="entry name" value="Type I PLP-dependent aspartate aminotransferase-like (Major domain)"/>
    <property type="match status" value="1"/>
</dbReference>
<dbReference type="EMBL" id="JBBMFM010000035">
    <property type="protein sequence ID" value="MEQ2425567.1"/>
    <property type="molecule type" value="Genomic_DNA"/>
</dbReference>
<reference evidence="7 8" key="1">
    <citation type="submission" date="2024-03" db="EMBL/GenBank/DDBJ databases">
        <title>Human intestinal bacterial collection.</title>
        <authorList>
            <person name="Pauvert C."/>
            <person name="Hitch T.C.A."/>
            <person name="Clavel T."/>
        </authorList>
    </citation>
    <scope>NUCLEOTIDE SEQUENCE [LARGE SCALE GENOMIC DNA]</scope>
    <source>
        <strain evidence="7 8">CLA-SR-H021</strain>
    </source>
</reference>
<dbReference type="InterPro" id="IPR051798">
    <property type="entry name" value="Class-II_PLP-Dep_Aminotrans"/>
</dbReference>
<evidence type="ECO:0000313" key="8">
    <source>
        <dbReference type="Proteomes" id="UP001454086"/>
    </source>
</evidence>
<keyword evidence="8" id="KW-1185">Reference proteome</keyword>
<evidence type="ECO:0000256" key="1">
    <source>
        <dbReference type="ARBA" id="ARBA00001933"/>
    </source>
</evidence>
<evidence type="ECO:0000256" key="3">
    <source>
        <dbReference type="ARBA" id="ARBA00022898"/>
    </source>
</evidence>
<protein>
    <recommendedName>
        <fullName evidence="2">cysteine-S-conjugate beta-lyase</fullName>
        <ecNumber evidence="2">4.4.1.13</ecNumber>
    </recommendedName>
</protein>
<sequence length="396" mass="45286">MNKEEFIRENCPDRHGTNCSKWDILPTKYGDPDLISMWVADMDFKAPREVTEALRKKVDFGIYGYSLTPDSYYQSFIQWEKEQHGWEIQRDWIRFAPGVVTGIFWCMHMLTKPGDAAIINMPVYYPFHHAIEDIDRRLIYSELVNTGGIYTIDFEDFEKKVVDNEVKVFILCSPHNPVGRVWTEDELRRLLEICKKHHVTVISDEIHHDLIIGKHPHIPTASIDGGKYSDIIITLTAASKTFNLAGMKNSFVIIPGEDLRNQFDRLAVSLHEDTGNMLGYYAIEAAYTYGREWLDTVISIIRDNYEYALNRIQAELPKAILSPLEGTYLAWLDLSGYLGKAEESGMKDFVQEKARLAVDYGQWFGAGGNGFIRLNLATSPEWVEKAIDGLVKASQS</sequence>
<dbReference type="Proteomes" id="UP001454086">
    <property type="component" value="Unassembled WGS sequence"/>
</dbReference>
<evidence type="ECO:0000259" key="6">
    <source>
        <dbReference type="Pfam" id="PF00155"/>
    </source>
</evidence>
<evidence type="ECO:0000313" key="7">
    <source>
        <dbReference type="EMBL" id="MEQ2425567.1"/>
    </source>
</evidence>
<dbReference type="CDD" id="cd00609">
    <property type="entry name" value="AAT_like"/>
    <property type="match status" value="1"/>
</dbReference>
<comment type="caution">
    <text evidence="7">The sequence shown here is derived from an EMBL/GenBank/DDBJ whole genome shotgun (WGS) entry which is preliminary data.</text>
</comment>
<dbReference type="InterPro" id="IPR015421">
    <property type="entry name" value="PyrdxlP-dep_Trfase_major"/>
</dbReference>
<feature type="domain" description="Aminotransferase class I/classII large" evidence="6">
    <location>
        <begin position="40"/>
        <end position="389"/>
    </location>
</feature>
<dbReference type="PANTHER" id="PTHR43525">
    <property type="entry name" value="PROTEIN MALY"/>
    <property type="match status" value="1"/>
</dbReference>
<evidence type="ECO:0000256" key="2">
    <source>
        <dbReference type="ARBA" id="ARBA00012224"/>
    </source>
</evidence>
<dbReference type="NCBIfam" id="TIGR04350">
    <property type="entry name" value="C_S_lyase_PatB"/>
    <property type="match status" value="1"/>
</dbReference>
<comment type="cofactor">
    <cofactor evidence="1">
        <name>pyridoxal 5'-phosphate</name>
        <dbReference type="ChEBI" id="CHEBI:597326"/>
    </cofactor>
</comment>
<dbReference type="InterPro" id="IPR027619">
    <property type="entry name" value="C-S_lyase_PatB-like"/>
</dbReference>
<name>A0ABV1D594_9FIRM</name>
<keyword evidence="3" id="KW-0663">Pyridoxal phosphate</keyword>
<dbReference type="RefSeq" id="WP_008723135.1">
    <property type="nucleotide sequence ID" value="NZ_JBBMFM010000035.1"/>
</dbReference>